<feature type="region of interest" description="Disordered" evidence="2">
    <location>
        <begin position="244"/>
        <end position="273"/>
    </location>
</feature>
<feature type="transmembrane region" description="Helical" evidence="3">
    <location>
        <begin position="469"/>
        <end position="489"/>
    </location>
</feature>
<dbReference type="CDD" id="cd17352">
    <property type="entry name" value="MFS_MCT_SLC16"/>
    <property type="match status" value="1"/>
</dbReference>
<feature type="transmembrane region" description="Helical" evidence="3">
    <location>
        <begin position="83"/>
        <end position="103"/>
    </location>
</feature>
<dbReference type="Proteomes" id="UP000005239">
    <property type="component" value="Unassembled WGS sequence"/>
</dbReference>
<dbReference type="InterPro" id="IPR036259">
    <property type="entry name" value="MFS_trans_sf"/>
</dbReference>
<reference evidence="5" key="1">
    <citation type="journal article" date="2008" name="Nat. Genet.">
        <title>The Pristionchus pacificus genome provides a unique perspective on nematode lifestyle and parasitism.</title>
        <authorList>
            <person name="Dieterich C."/>
            <person name="Clifton S.W."/>
            <person name="Schuster L.N."/>
            <person name="Chinwalla A."/>
            <person name="Delehaunty K."/>
            <person name="Dinkelacker I."/>
            <person name="Fulton L."/>
            <person name="Fulton R."/>
            <person name="Godfrey J."/>
            <person name="Minx P."/>
            <person name="Mitreva M."/>
            <person name="Roeseler W."/>
            <person name="Tian H."/>
            <person name="Witte H."/>
            <person name="Yang S.P."/>
            <person name="Wilson R.K."/>
            <person name="Sommer R.J."/>
        </authorList>
    </citation>
    <scope>NUCLEOTIDE SEQUENCE [LARGE SCALE GENOMIC DNA]</scope>
    <source>
        <strain evidence="5">PS312</strain>
    </source>
</reference>
<sequence length="602" mass="64072">MTRLVPVIPDGGWGWVVVVGSFLVHVLADGFVYSFGVLVEELVQEFKASSAFVAVILSLLTGLTLGLGPVASAVTDKYGCRTSTIVGSIIATVGCAATFFATGIPYICVTVGCIMGCGIGLMYCPAIVIVTMYFEKRRALATGVAVSGAGIGTWIFPQIYGHIRTVYGWRSVFLFGAGCMAICGLCGATFRPLQFIEADDDEEEQAKSESSAKEGAETTKESAALLAPPQSALKAVSHTSLHSAGRVANARSSGDVSGDDAEKGGHRSRAGTVTEGTGYLSVKGVLYTGSITDVAEFKENPDKYRRRKVTLPEGIPHHWQSTTSLHCFLSMTSLHSHGGHKASKLGELKEVDGDDDVFEDDNKLAEAKSGGGAWGSAVRMLSLDLLAEPAFVLFAVSNLLTSVGFNSPLYFLPMHAKNGLGLSNEDGDSVLSVFGICNTVGRITFGLVGDRRIPCLPFGWGNDTARNRLWIYNLSLSICGLLTCLSFVFDNYVLLCIYSGTFGFTISSYICLTSVILVDLLGLERLTNAFGLLLLFQGVGTVFGPPLSGWLADINGNDYNYSFAFCGVNLLVSGVMMFLTPCLRKNKPAPVSADAKKAVLMH</sequence>
<keyword evidence="3" id="KW-1133">Transmembrane helix</keyword>
<dbReference type="FunFam" id="1.20.1250.20:FF:000664">
    <property type="entry name" value="MonoCarboxylate Transporter family"/>
    <property type="match status" value="1"/>
</dbReference>
<dbReference type="GO" id="GO:0008028">
    <property type="term" value="F:monocarboxylic acid transmembrane transporter activity"/>
    <property type="evidence" value="ECO:0000318"/>
    <property type="project" value="GO_Central"/>
</dbReference>
<keyword evidence="3" id="KW-0472">Membrane</keyword>
<name>A0A2A6BFM4_PRIPA</name>
<reference evidence="4" key="2">
    <citation type="submission" date="2022-06" db="UniProtKB">
        <authorList>
            <consortium name="EnsemblMetazoa"/>
        </authorList>
    </citation>
    <scope>IDENTIFICATION</scope>
    <source>
        <strain evidence="4">PS312</strain>
    </source>
</reference>
<protein>
    <submittedName>
        <fullName evidence="4">Mct-6</fullName>
    </submittedName>
</protein>
<dbReference type="OrthoDB" id="6499973at2759"/>
<feature type="transmembrane region" description="Helical" evidence="3">
    <location>
        <begin position="430"/>
        <end position="448"/>
    </location>
</feature>
<accession>A0A2A6BFM4</accession>
<dbReference type="GO" id="GO:0015718">
    <property type="term" value="P:monocarboxylic acid transport"/>
    <property type="evidence" value="ECO:0000318"/>
    <property type="project" value="GO_Central"/>
</dbReference>
<feature type="transmembrane region" description="Helical" evidence="3">
    <location>
        <begin position="501"/>
        <end position="522"/>
    </location>
</feature>
<feature type="compositionally biased region" description="Basic and acidic residues" evidence="2">
    <location>
        <begin position="205"/>
        <end position="220"/>
    </location>
</feature>
<evidence type="ECO:0000256" key="1">
    <source>
        <dbReference type="ARBA" id="ARBA00004141"/>
    </source>
</evidence>
<dbReference type="SUPFAM" id="SSF103473">
    <property type="entry name" value="MFS general substrate transporter"/>
    <property type="match status" value="1"/>
</dbReference>
<dbReference type="Pfam" id="PF07690">
    <property type="entry name" value="MFS_1"/>
    <property type="match status" value="1"/>
</dbReference>
<dbReference type="Gene3D" id="1.20.1250.20">
    <property type="entry name" value="MFS general substrate transporter like domains"/>
    <property type="match status" value="2"/>
</dbReference>
<feature type="transmembrane region" description="Helical" evidence="3">
    <location>
        <begin position="12"/>
        <end position="39"/>
    </location>
</feature>
<feature type="transmembrane region" description="Helical" evidence="3">
    <location>
        <begin position="51"/>
        <end position="71"/>
    </location>
</feature>
<evidence type="ECO:0000313" key="5">
    <source>
        <dbReference type="Proteomes" id="UP000005239"/>
    </source>
</evidence>
<feature type="transmembrane region" description="Helical" evidence="3">
    <location>
        <begin position="390"/>
        <end position="410"/>
    </location>
</feature>
<proteinExistence type="predicted"/>
<keyword evidence="5" id="KW-1185">Reference proteome</keyword>
<evidence type="ECO:0000313" key="4">
    <source>
        <dbReference type="EnsemblMetazoa" id="PPA00284.1"/>
    </source>
</evidence>
<gene>
    <name evidence="4" type="primary">WBGene00089838</name>
</gene>
<dbReference type="FunFam" id="1.20.1250.20:FF:000667">
    <property type="entry name" value="monocarboxylate transporter 2-like"/>
    <property type="match status" value="1"/>
</dbReference>
<dbReference type="InterPro" id="IPR050327">
    <property type="entry name" value="Proton-linked_MCT"/>
</dbReference>
<comment type="subcellular location">
    <subcellularLocation>
        <location evidence="1">Membrane</location>
        <topology evidence="1">Multi-pass membrane protein</topology>
    </subcellularLocation>
</comment>
<dbReference type="InterPro" id="IPR020846">
    <property type="entry name" value="MFS_dom"/>
</dbReference>
<feature type="transmembrane region" description="Helical" evidence="3">
    <location>
        <begin position="172"/>
        <end position="190"/>
    </location>
</feature>
<keyword evidence="3" id="KW-0812">Transmembrane</keyword>
<evidence type="ECO:0000256" key="3">
    <source>
        <dbReference type="SAM" id="Phobius"/>
    </source>
</evidence>
<dbReference type="GO" id="GO:0005886">
    <property type="term" value="C:plasma membrane"/>
    <property type="evidence" value="ECO:0000318"/>
    <property type="project" value="GO_Central"/>
</dbReference>
<feature type="transmembrane region" description="Helical" evidence="3">
    <location>
        <begin position="109"/>
        <end position="133"/>
    </location>
</feature>
<dbReference type="PROSITE" id="PS50850">
    <property type="entry name" value="MFS"/>
    <property type="match status" value="1"/>
</dbReference>
<dbReference type="AlphaFoldDB" id="A0A2A6BFM4"/>
<feature type="transmembrane region" description="Helical" evidence="3">
    <location>
        <begin position="559"/>
        <end position="579"/>
    </location>
</feature>
<feature type="region of interest" description="Disordered" evidence="2">
    <location>
        <begin position="201"/>
        <end position="222"/>
    </location>
</feature>
<accession>A0A8R1Y655</accession>
<organism evidence="4 5">
    <name type="scientific">Pristionchus pacificus</name>
    <name type="common">Parasitic nematode worm</name>
    <dbReference type="NCBI Taxonomy" id="54126"/>
    <lineage>
        <taxon>Eukaryota</taxon>
        <taxon>Metazoa</taxon>
        <taxon>Ecdysozoa</taxon>
        <taxon>Nematoda</taxon>
        <taxon>Chromadorea</taxon>
        <taxon>Rhabditida</taxon>
        <taxon>Rhabditina</taxon>
        <taxon>Diplogasteromorpha</taxon>
        <taxon>Diplogasteroidea</taxon>
        <taxon>Neodiplogasteridae</taxon>
        <taxon>Pristionchus</taxon>
    </lineage>
</organism>
<dbReference type="PANTHER" id="PTHR11360:SF284">
    <property type="entry name" value="EG:103B4.3 PROTEIN-RELATED"/>
    <property type="match status" value="1"/>
</dbReference>
<dbReference type="InterPro" id="IPR011701">
    <property type="entry name" value="MFS"/>
</dbReference>
<dbReference type="EnsemblMetazoa" id="PPA00284.1">
    <property type="protein sequence ID" value="PPA00284.1"/>
    <property type="gene ID" value="WBGene00089838"/>
</dbReference>
<evidence type="ECO:0000256" key="2">
    <source>
        <dbReference type="SAM" id="MobiDB-lite"/>
    </source>
</evidence>
<dbReference type="PANTHER" id="PTHR11360">
    <property type="entry name" value="MONOCARBOXYLATE TRANSPORTER"/>
    <property type="match status" value="1"/>
</dbReference>
<feature type="transmembrane region" description="Helical" evidence="3">
    <location>
        <begin position="529"/>
        <end position="547"/>
    </location>
</feature>
<feature type="transmembrane region" description="Helical" evidence="3">
    <location>
        <begin position="140"/>
        <end position="160"/>
    </location>
</feature>